<dbReference type="KEGG" id="hhg:XM38_037000"/>
<feature type="compositionally biased region" description="Basic and acidic residues" evidence="1">
    <location>
        <begin position="1"/>
        <end position="12"/>
    </location>
</feature>
<name>A0A1Z3HR07_9CYAN</name>
<proteinExistence type="predicted"/>
<dbReference type="AlphaFoldDB" id="A0A1Z3HR07"/>
<evidence type="ECO:0000313" key="3">
    <source>
        <dbReference type="Proteomes" id="UP000191901"/>
    </source>
</evidence>
<sequence length="60" mass="7163">MAQHLKRWESPRRRGRNHKGRGGTARQRQYRKQQQQLRQRLKSAANDKSPQKGEVIPLLF</sequence>
<dbReference type="STRING" id="1641165.XM38_12925"/>
<keyword evidence="3" id="KW-1185">Reference proteome</keyword>
<dbReference type="Proteomes" id="UP000191901">
    <property type="component" value="Chromosome"/>
</dbReference>
<dbReference type="EMBL" id="CP021983">
    <property type="protein sequence ID" value="ASC72741.1"/>
    <property type="molecule type" value="Genomic_DNA"/>
</dbReference>
<reference evidence="2 3" key="1">
    <citation type="journal article" date="2016" name="Biochim. Biophys. Acta">
        <title>Characterization of red-shifted phycobilisomes isolated from the chlorophyll f-containing cyanobacterium Halomicronema hongdechloris.</title>
        <authorList>
            <person name="Li Y."/>
            <person name="Lin Y."/>
            <person name="Garvey C.J."/>
            <person name="Birch D."/>
            <person name="Corkery R.W."/>
            <person name="Loughlin P.C."/>
            <person name="Scheer H."/>
            <person name="Willows R.D."/>
            <person name="Chen M."/>
        </authorList>
    </citation>
    <scope>NUCLEOTIDE SEQUENCE [LARGE SCALE GENOMIC DNA]</scope>
    <source>
        <strain evidence="2 3">C2206</strain>
    </source>
</reference>
<feature type="region of interest" description="Disordered" evidence="1">
    <location>
        <begin position="1"/>
        <end position="60"/>
    </location>
</feature>
<protein>
    <submittedName>
        <fullName evidence="2">Uncharacterized protein</fullName>
    </submittedName>
</protein>
<accession>A0A1Z3HR07</accession>
<evidence type="ECO:0000256" key="1">
    <source>
        <dbReference type="SAM" id="MobiDB-lite"/>
    </source>
</evidence>
<dbReference type="RefSeq" id="WP_080809862.1">
    <property type="nucleotide sequence ID" value="NZ_CP021983.2"/>
</dbReference>
<gene>
    <name evidence="2" type="ORF">XM38_037000</name>
</gene>
<organism evidence="2 3">
    <name type="scientific">Halomicronema hongdechloris C2206</name>
    <dbReference type="NCBI Taxonomy" id="1641165"/>
    <lineage>
        <taxon>Bacteria</taxon>
        <taxon>Bacillati</taxon>
        <taxon>Cyanobacteriota</taxon>
        <taxon>Cyanophyceae</taxon>
        <taxon>Nodosilineales</taxon>
        <taxon>Nodosilineaceae</taxon>
        <taxon>Halomicronema</taxon>
    </lineage>
</organism>
<evidence type="ECO:0000313" key="2">
    <source>
        <dbReference type="EMBL" id="ASC72741.1"/>
    </source>
</evidence>